<reference evidence="1 2" key="1">
    <citation type="journal article" date="2014" name="Proc. Natl. Acad. Sci. U.S.A.">
        <title>Trajectory and genomic determinants of fungal-pathogen speciation and host adaptation.</title>
        <authorList>
            <person name="Hu X."/>
            <person name="Xiao G."/>
            <person name="Zheng P."/>
            <person name="Shang Y."/>
            <person name="Su Y."/>
            <person name="Zhang X."/>
            <person name="Liu X."/>
            <person name="Zhan S."/>
            <person name="St Leger R.J."/>
            <person name="Wang C."/>
        </authorList>
    </citation>
    <scope>NUCLEOTIDE SEQUENCE [LARGE SCALE GENOMIC DNA]</scope>
    <source>
        <strain evidence="1 2">ARSEF 977</strain>
    </source>
</reference>
<accession>A0A0B4I0L6</accession>
<sequence>MASNQHQRYAKAMMTWGQGYALFHPASDVHDKAKPGVCGYIDDSGLWQSIIDLNDKAALKQAGLAGPGVTVLKPAYFETWGPKYTDTVTEFKAKAEAGVAAGIPVDFSTLLEYRATEGFAAVLLCGDAVKLTTYPHKDPFRRWAKDNAQRILQMCGDVAKHGFYVMTTTWSAQDIHINAWANRANSVTIGVKGSVPQAGTVSGSVQYHRGGAVGGWHQHKAVGDERRILFFGGLYFKFRRLRKSFREVAQEKWNGTLGDDEGGIFLVETGGEAYEVESHVI</sequence>
<name>A0A0B4I0L6_METGA</name>
<dbReference type="HOGENOM" id="CLU_060580_0_0_1"/>
<proteinExistence type="predicted"/>
<keyword evidence="2" id="KW-1185">Reference proteome</keyword>
<protein>
    <submittedName>
        <fullName evidence="1">Uncharacterized protein</fullName>
    </submittedName>
</protein>
<comment type="caution">
    <text evidence="1">The sequence shown here is derived from an EMBL/GenBank/DDBJ whole genome shotgun (WGS) entry which is preliminary data.</text>
</comment>
<organism evidence="1 2">
    <name type="scientific">Metarhizium guizhouense (strain ARSEF 977)</name>
    <dbReference type="NCBI Taxonomy" id="1276136"/>
    <lineage>
        <taxon>Eukaryota</taxon>
        <taxon>Fungi</taxon>
        <taxon>Dikarya</taxon>
        <taxon>Ascomycota</taxon>
        <taxon>Pezizomycotina</taxon>
        <taxon>Sordariomycetes</taxon>
        <taxon>Hypocreomycetidae</taxon>
        <taxon>Hypocreales</taxon>
        <taxon>Clavicipitaceae</taxon>
        <taxon>Metarhizium</taxon>
    </lineage>
</organism>
<gene>
    <name evidence="1" type="ORF">MGU_07077</name>
</gene>
<dbReference type="EMBL" id="AZNH01000027">
    <property type="protein sequence ID" value="KID85769.1"/>
    <property type="molecule type" value="Genomic_DNA"/>
</dbReference>
<dbReference type="AlphaFoldDB" id="A0A0B4I0L6"/>
<dbReference type="Proteomes" id="UP000031192">
    <property type="component" value="Unassembled WGS sequence"/>
</dbReference>
<evidence type="ECO:0000313" key="1">
    <source>
        <dbReference type="EMBL" id="KID85769.1"/>
    </source>
</evidence>
<evidence type="ECO:0000313" key="2">
    <source>
        <dbReference type="Proteomes" id="UP000031192"/>
    </source>
</evidence>